<dbReference type="SUPFAM" id="SSF56784">
    <property type="entry name" value="HAD-like"/>
    <property type="match status" value="1"/>
</dbReference>
<dbReference type="EC" id="3.1.3.-" evidence="1"/>
<protein>
    <submittedName>
        <fullName evidence="1">Cof-type HAD-IIB family hydrolase</fullName>
        <ecNumber evidence="1">3.1.3.-</ecNumber>
    </submittedName>
</protein>
<reference evidence="1 2" key="1">
    <citation type="submission" date="2024-04" db="EMBL/GenBank/DDBJ databases">
        <title>Genome sequencing and metabolic network reconstruction of aminoacids and betaine degradation by Anoxynatronum sibiricum.</title>
        <authorList>
            <person name="Detkova E.N."/>
            <person name="Boltjanskaja Y.V."/>
            <person name="Mardanov A.V."/>
            <person name="Kevbrin V."/>
        </authorList>
    </citation>
    <scope>NUCLEOTIDE SEQUENCE [LARGE SCALE GENOMIC DNA]</scope>
    <source>
        <strain evidence="1 2">Z-7981</strain>
    </source>
</reference>
<dbReference type="PANTHER" id="PTHR10000:SF8">
    <property type="entry name" value="HAD SUPERFAMILY HYDROLASE-LIKE, TYPE 3"/>
    <property type="match status" value="1"/>
</dbReference>
<dbReference type="NCBIfam" id="TIGR00099">
    <property type="entry name" value="Cof-subfamily"/>
    <property type="match status" value="1"/>
</dbReference>
<dbReference type="InterPro" id="IPR006379">
    <property type="entry name" value="HAD-SF_hydro_IIB"/>
</dbReference>
<dbReference type="Gene3D" id="3.30.1240.10">
    <property type="match status" value="1"/>
</dbReference>
<dbReference type="RefSeq" id="WP_343187224.1">
    <property type="nucleotide sequence ID" value="NZ_JBCITM010000024.1"/>
</dbReference>
<dbReference type="InterPro" id="IPR023214">
    <property type="entry name" value="HAD_sf"/>
</dbReference>
<dbReference type="InterPro" id="IPR036412">
    <property type="entry name" value="HAD-like_sf"/>
</dbReference>
<keyword evidence="1" id="KW-0378">Hydrolase</keyword>
<comment type="caution">
    <text evidence="1">The sequence shown here is derived from an EMBL/GenBank/DDBJ whole genome shotgun (WGS) entry which is preliminary data.</text>
</comment>
<gene>
    <name evidence="1" type="ORF">AAIG11_15745</name>
</gene>
<dbReference type="NCBIfam" id="TIGR01484">
    <property type="entry name" value="HAD-SF-IIB"/>
    <property type="match status" value="1"/>
</dbReference>
<dbReference type="EMBL" id="JBCITM010000024">
    <property type="protein sequence ID" value="MEN1761941.1"/>
    <property type="molecule type" value="Genomic_DNA"/>
</dbReference>
<organism evidence="1 2">
    <name type="scientific">Anoxynatronum sibiricum</name>
    <dbReference type="NCBI Taxonomy" id="210623"/>
    <lineage>
        <taxon>Bacteria</taxon>
        <taxon>Bacillati</taxon>
        <taxon>Bacillota</taxon>
        <taxon>Clostridia</taxon>
        <taxon>Eubacteriales</taxon>
        <taxon>Clostridiaceae</taxon>
        <taxon>Anoxynatronum</taxon>
    </lineage>
</organism>
<sequence>MKNTHIKLIVSDVDGTLFESGNQVNSTTVKMVHDYQRSGGIFTLATGRLKKAIEPFIQQLHIRFPVIVYNGAQIVDSVTGEVLAAHTLDRELALKALDLLAHFPLDTIMHVNQVPYVRSHTPAVLEHMEKDGIACRCQENLTPLADKDPTKMLIIGDPFELKQFASELIVSAGYDFGPVYSDWNYLEILPAGASKGAALEQLVKLKGFAMEEVVAVGDERNDLSMIRAAGTGVAVANANEELKAAANRITQGPWNLGLEEILEEAIQSLKENDAG</sequence>
<dbReference type="PANTHER" id="PTHR10000">
    <property type="entry name" value="PHOSPHOSERINE PHOSPHATASE"/>
    <property type="match status" value="1"/>
</dbReference>
<dbReference type="SFLD" id="SFLDS00003">
    <property type="entry name" value="Haloacid_Dehalogenase"/>
    <property type="match status" value="1"/>
</dbReference>
<dbReference type="SFLD" id="SFLDG01140">
    <property type="entry name" value="C2.B:_Phosphomannomutase_and_P"/>
    <property type="match status" value="1"/>
</dbReference>
<dbReference type="CDD" id="cd07516">
    <property type="entry name" value="HAD_Pase"/>
    <property type="match status" value="1"/>
</dbReference>
<keyword evidence="2" id="KW-1185">Reference proteome</keyword>
<dbReference type="Gene3D" id="3.40.50.1000">
    <property type="entry name" value="HAD superfamily/HAD-like"/>
    <property type="match status" value="1"/>
</dbReference>
<dbReference type="GO" id="GO:0016787">
    <property type="term" value="F:hydrolase activity"/>
    <property type="evidence" value="ECO:0007669"/>
    <property type="project" value="UniProtKB-KW"/>
</dbReference>
<evidence type="ECO:0000313" key="2">
    <source>
        <dbReference type="Proteomes" id="UP001407405"/>
    </source>
</evidence>
<dbReference type="InterPro" id="IPR000150">
    <property type="entry name" value="Cof"/>
</dbReference>
<dbReference type="Proteomes" id="UP001407405">
    <property type="component" value="Unassembled WGS sequence"/>
</dbReference>
<dbReference type="Pfam" id="PF08282">
    <property type="entry name" value="Hydrolase_3"/>
    <property type="match status" value="1"/>
</dbReference>
<proteinExistence type="predicted"/>
<name>A0ABU9VXP9_9CLOT</name>
<evidence type="ECO:0000313" key="1">
    <source>
        <dbReference type="EMBL" id="MEN1761941.1"/>
    </source>
</evidence>
<accession>A0ABU9VXP9</accession>